<sequence>MGIATRTVDEVAMISVRALGLDEECFGLDYPEAVAASVRRAASFLCPTTPRALTDAVLEALTPVLPEPPTRDDLMALIDQLVSGGDLLEMADATSDRKIRLLYLGPPSFVPKSANRFLLTGIRPHGAALVPADVAVKAEAHIRAVLLDGDDAEGRLRAAGLHKISVQHWIGQPAIVAAQDFIDQFRQRLANSPAAGFVDGLTIINPGSRPTYYKGRWRAPASGDNGDYVGRRPQAYGADRWCVVRLVDGAPEKLLDLPLDNAVSPARDDAWRLQAAIDAARHTPLGYRVQPIPGTTPITEYIVDFFSPLPSWVERYLELAGISVDRSRGALFSYRIPASALAELQSVVTGTLWMTTTQGDNQ</sequence>
<gene>
    <name evidence="1" type="ORF">L687_09600</name>
</gene>
<dbReference type="RefSeq" id="WP_021198131.1">
    <property type="nucleotide sequence ID" value="NZ_ATAO01000002.1"/>
</dbReference>
<reference evidence="1 2" key="1">
    <citation type="journal article" date="2013" name="Genome Announc.">
        <title>Whole-genome sequences of five oyster-associated bacteria show potential for crude oil hydrocarbon degradation.</title>
        <authorList>
            <person name="Chauhan A."/>
            <person name="Green S."/>
            <person name="Pathak A."/>
            <person name="Thomas J."/>
            <person name="Venkatramanan R."/>
        </authorList>
    </citation>
    <scope>NUCLEOTIDE SEQUENCE [LARGE SCALE GENOMIC DNA]</scope>
    <source>
        <strain evidence="1 2">MF109</strain>
    </source>
</reference>
<dbReference type="EMBL" id="ATAO01000002">
    <property type="protein sequence ID" value="EQM86809.1"/>
    <property type="molecule type" value="Genomic_DNA"/>
</dbReference>
<evidence type="ECO:0000313" key="2">
    <source>
        <dbReference type="Proteomes" id="UP000016033"/>
    </source>
</evidence>
<organism evidence="1 2">
    <name type="scientific">Microbacterium maritypicum MF109</name>
    <dbReference type="NCBI Taxonomy" id="1333857"/>
    <lineage>
        <taxon>Bacteria</taxon>
        <taxon>Bacillati</taxon>
        <taxon>Actinomycetota</taxon>
        <taxon>Actinomycetes</taxon>
        <taxon>Micrococcales</taxon>
        <taxon>Microbacteriaceae</taxon>
        <taxon>Microbacterium</taxon>
    </lineage>
</organism>
<dbReference type="AlphaFoldDB" id="T5L3D0"/>
<dbReference type="Proteomes" id="UP000016033">
    <property type="component" value="Unassembled WGS sequence"/>
</dbReference>
<protein>
    <submittedName>
        <fullName evidence="1">Uncharacterized protein</fullName>
    </submittedName>
</protein>
<proteinExistence type="predicted"/>
<name>T5L3D0_MICMQ</name>
<accession>T5L3D0</accession>
<dbReference type="PATRIC" id="fig|1333857.3.peg.139"/>
<comment type="caution">
    <text evidence="1">The sequence shown here is derived from an EMBL/GenBank/DDBJ whole genome shotgun (WGS) entry which is preliminary data.</text>
</comment>
<evidence type="ECO:0000313" key="1">
    <source>
        <dbReference type="EMBL" id="EQM86809.1"/>
    </source>
</evidence>